<dbReference type="InterPro" id="IPR053738">
    <property type="entry name" value="Lambda_capsid_assembly"/>
</dbReference>
<reference evidence="4 5" key="1">
    <citation type="submission" date="2018-08" db="EMBL/GenBank/DDBJ databases">
        <title>A genome reference for cultivated species of the human gut microbiota.</title>
        <authorList>
            <person name="Zou Y."/>
            <person name="Xue W."/>
            <person name="Luo G."/>
        </authorList>
    </citation>
    <scope>NUCLEOTIDE SEQUENCE [LARGE SCALE GENOMIC DNA]</scope>
    <source>
        <strain evidence="1 6">AF11-14</strain>
        <strain evidence="3 4">AM16-54</strain>
        <strain evidence="2 5">AM42-23AC</strain>
    </source>
</reference>
<protein>
    <recommendedName>
        <fullName evidence="7">Major capsid protein E</fullName>
    </recommendedName>
</protein>
<dbReference type="AlphaFoldDB" id="A0A413CDC1"/>
<gene>
    <name evidence="3" type="ORF">DW192_00585</name>
    <name evidence="2" type="ORF">DW916_07865</name>
    <name evidence="1" type="ORF">DWV60_11650</name>
</gene>
<evidence type="ECO:0000313" key="4">
    <source>
        <dbReference type="Proteomes" id="UP000284548"/>
    </source>
</evidence>
<dbReference type="EMBL" id="QSFW01000014">
    <property type="protein sequence ID" value="RHA86772.1"/>
    <property type="molecule type" value="Genomic_DNA"/>
</dbReference>
<evidence type="ECO:0008006" key="7">
    <source>
        <dbReference type="Google" id="ProtNLM"/>
    </source>
</evidence>
<evidence type="ECO:0000313" key="6">
    <source>
        <dbReference type="Proteomes" id="UP000286077"/>
    </source>
</evidence>
<dbReference type="Proteomes" id="UP000284548">
    <property type="component" value="Unassembled WGS sequence"/>
</dbReference>
<dbReference type="RefSeq" id="WP_118140837.1">
    <property type="nucleotide sequence ID" value="NZ_JAQEAK010000069.1"/>
</dbReference>
<sequence>MEKSLYFQLVNKYFPQLVASVVEKLNGKNQTALTYMYRDHLTNTYSQDGRWASITAEYTRVAADVVSMDAELPLKSRDKVSTAEGQIPKVGMKLYMSEKQLKDLDNMIAQRLPQPQILRNLFADLPRCIQAVYERIEDMFLSELSTGVALATRSGGTGIRIDVGFAEKNKFGHGAKAWDAEDATPLDDIQLVYDKAMEDQNTITTCYLDDYTIKLLGKNKQVRAQFAFNQGIATNSNSNIPILSFEQIASIFRNKWQTNLVRVARTIKTEINGKKGTHNPWAKGHMTFTCYDNLGDLFWTNVAEATRPVAGVTYQSADEYILASRYSTNDPLREFTSSQAMVVPILNNVDAIYSLDSTQAVG</sequence>
<proteinExistence type="predicted"/>
<evidence type="ECO:0000313" key="2">
    <source>
        <dbReference type="EMBL" id="RHA86772.1"/>
    </source>
</evidence>
<dbReference type="Proteomes" id="UP000284990">
    <property type="component" value="Unassembled WGS sequence"/>
</dbReference>
<dbReference type="EMBL" id="QRKB01000001">
    <property type="protein sequence ID" value="RHH85262.1"/>
    <property type="molecule type" value="Genomic_DNA"/>
</dbReference>
<name>A0A413CDC1_9BACT</name>
<organism evidence="3 4">
    <name type="scientific">Segatella copri</name>
    <dbReference type="NCBI Taxonomy" id="165179"/>
    <lineage>
        <taxon>Bacteria</taxon>
        <taxon>Pseudomonadati</taxon>
        <taxon>Bacteroidota</taxon>
        <taxon>Bacteroidia</taxon>
        <taxon>Bacteroidales</taxon>
        <taxon>Prevotellaceae</taxon>
        <taxon>Segatella</taxon>
    </lineage>
</organism>
<dbReference type="InterPro" id="IPR005564">
    <property type="entry name" value="Major_capsid_GpE"/>
</dbReference>
<dbReference type="EMBL" id="QSAQ01000031">
    <property type="protein sequence ID" value="RGW66579.1"/>
    <property type="molecule type" value="Genomic_DNA"/>
</dbReference>
<dbReference type="Pfam" id="PF03864">
    <property type="entry name" value="Phage_cap_E"/>
    <property type="match status" value="1"/>
</dbReference>
<evidence type="ECO:0000313" key="1">
    <source>
        <dbReference type="EMBL" id="RGW66579.1"/>
    </source>
</evidence>
<evidence type="ECO:0000313" key="5">
    <source>
        <dbReference type="Proteomes" id="UP000284990"/>
    </source>
</evidence>
<evidence type="ECO:0000313" key="3">
    <source>
        <dbReference type="EMBL" id="RHH85262.1"/>
    </source>
</evidence>
<comment type="caution">
    <text evidence="3">The sequence shown here is derived from an EMBL/GenBank/DDBJ whole genome shotgun (WGS) entry which is preliminary data.</text>
</comment>
<dbReference type="Proteomes" id="UP000286077">
    <property type="component" value="Unassembled WGS sequence"/>
</dbReference>
<accession>A0A413CDC1</accession>
<dbReference type="Gene3D" id="3.90.1690.10">
    <property type="entry name" value="phage-related protein like domain"/>
    <property type="match status" value="1"/>
</dbReference>